<dbReference type="GO" id="GO:0016874">
    <property type="term" value="F:ligase activity"/>
    <property type="evidence" value="ECO:0007669"/>
    <property type="project" value="UniProtKB-KW"/>
</dbReference>
<accession>A0A5J6LHL9</accession>
<feature type="transmembrane region" description="Helical" evidence="5">
    <location>
        <begin position="92"/>
        <end position="108"/>
    </location>
</feature>
<evidence type="ECO:0000256" key="2">
    <source>
        <dbReference type="ARBA" id="ARBA00022692"/>
    </source>
</evidence>
<evidence type="ECO:0000313" key="8">
    <source>
        <dbReference type="Proteomes" id="UP000325606"/>
    </source>
</evidence>
<comment type="subcellular location">
    <subcellularLocation>
        <location evidence="1">Membrane</location>
        <topology evidence="1">Multi-pass membrane protein</topology>
    </subcellularLocation>
</comment>
<proteinExistence type="predicted"/>
<dbReference type="Pfam" id="PF04932">
    <property type="entry name" value="Wzy_C"/>
    <property type="match status" value="1"/>
</dbReference>
<feature type="transmembrane region" description="Helical" evidence="5">
    <location>
        <begin position="34"/>
        <end position="50"/>
    </location>
</feature>
<dbReference type="Proteomes" id="UP000325606">
    <property type="component" value="Chromosome"/>
</dbReference>
<sequence>MKSQTLPMDFRGVGFYLIVASLSFSVFFAVDKAYKILPIVYFIAAFFYVIKEKPFIDYKAILFYFCAVFFVVLGDLLNIYFGNSDFSGIEQVARNVVLILPLIFILECERLTTKIIVGSVFFMLCVTAFASVFQYFGMYAQDSSHLSGGRVGLWWNSVPFANSIVLFLGLILGSVLVSPKSYWMNIIVVLACTLMLVVVYLSGTRSALLSYFFVIFIYLFMTVKSDKRIWFRSLIGVFLLVLVAAASYLFGDRVELAVEQLYSHFHKGAEFTSVSIRLSSWYYSWLIFLDNPLFGHGTEGAIHVGKDIVEAGLVPEYVVDYHSHSDVFDALKRNGLLGFLGLLWVYISPFLLMWYFKLSARDVAPVFLVVIALFVSGLTEVNIRHNISSNSFYMAYMLAIAVVFKYKVQRGQSL</sequence>
<keyword evidence="3 5" id="KW-1133">Transmembrane helix</keyword>
<evidence type="ECO:0000256" key="3">
    <source>
        <dbReference type="ARBA" id="ARBA00022989"/>
    </source>
</evidence>
<keyword evidence="7" id="KW-0436">Ligase</keyword>
<organism evidence="7 8">
    <name type="scientific">Nitrincola iocasae</name>
    <dbReference type="NCBI Taxonomy" id="2614693"/>
    <lineage>
        <taxon>Bacteria</taxon>
        <taxon>Pseudomonadati</taxon>
        <taxon>Pseudomonadota</taxon>
        <taxon>Gammaproteobacteria</taxon>
        <taxon>Oceanospirillales</taxon>
        <taxon>Oceanospirillaceae</taxon>
        <taxon>Nitrincola</taxon>
    </lineage>
</organism>
<gene>
    <name evidence="7" type="ORF">F5I99_17255</name>
</gene>
<evidence type="ECO:0000259" key="6">
    <source>
        <dbReference type="Pfam" id="PF04932"/>
    </source>
</evidence>
<dbReference type="RefSeq" id="WP_151058183.1">
    <property type="nucleotide sequence ID" value="NZ_CP044222.1"/>
</dbReference>
<feature type="transmembrane region" description="Helical" evidence="5">
    <location>
        <begin position="12"/>
        <end position="28"/>
    </location>
</feature>
<keyword evidence="8" id="KW-1185">Reference proteome</keyword>
<evidence type="ECO:0000256" key="1">
    <source>
        <dbReference type="ARBA" id="ARBA00004141"/>
    </source>
</evidence>
<evidence type="ECO:0000313" key="7">
    <source>
        <dbReference type="EMBL" id="QEW08099.1"/>
    </source>
</evidence>
<evidence type="ECO:0000256" key="5">
    <source>
        <dbReference type="SAM" id="Phobius"/>
    </source>
</evidence>
<dbReference type="EMBL" id="CP044222">
    <property type="protein sequence ID" value="QEW08099.1"/>
    <property type="molecule type" value="Genomic_DNA"/>
</dbReference>
<feature type="transmembrane region" description="Helical" evidence="5">
    <location>
        <begin position="391"/>
        <end position="408"/>
    </location>
</feature>
<feature type="transmembrane region" description="Helical" evidence="5">
    <location>
        <begin position="115"/>
        <end position="137"/>
    </location>
</feature>
<feature type="transmembrane region" description="Helical" evidence="5">
    <location>
        <begin position="182"/>
        <end position="201"/>
    </location>
</feature>
<evidence type="ECO:0000256" key="4">
    <source>
        <dbReference type="ARBA" id="ARBA00023136"/>
    </source>
</evidence>
<keyword evidence="4 5" id="KW-0472">Membrane</keyword>
<dbReference type="PANTHER" id="PTHR37422:SF17">
    <property type="entry name" value="O-ANTIGEN LIGASE"/>
    <property type="match status" value="1"/>
</dbReference>
<dbReference type="KEGG" id="nik:F5I99_17255"/>
<feature type="transmembrane region" description="Helical" evidence="5">
    <location>
        <begin position="157"/>
        <end position="177"/>
    </location>
</feature>
<dbReference type="GO" id="GO:0016020">
    <property type="term" value="C:membrane"/>
    <property type="evidence" value="ECO:0007669"/>
    <property type="project" value="UniProtKB-SubCell"/>
</dbReference>
<dbReference type="AlphaFoldDB" id="A0A5J6LHL9"/>
<protein>
    <submittedName>
        <fullName evidence="7">O-antigen ligase family protein</fullName>
    </submittedName>
</protein>
<feature type="transmembrane region" description="Helical" evidence="5">
    <location>
        <begin position="230"/>
        <end position="250"/>
    </location>
</feature>
<feature type="transmembrane region" description="Helical" evidence="5">
    <location>
        <begin position="207"/>
        <end position="223"/>
    </location>
</feature>
<dbReference type="InterPro" id="IPR007016">
    <property type="entry name" value="O-antigen_ligase-rel_domated"/>
</dbReference>
<reference evidence="7 8" key="1">
    <citation type="submission" date="2019-09" db="EMBL/GenBank/DDBJ databases">
        <title>Nitrincola iocasae sp. nov., a bacterium isolated from the sediment collected at a cold seep field in South China Sea.</title>
        <authorList>
            <person name="Zhang H."/>
            <person name="Wang H."/>
            <person name="Li C."/>
        </authorList>
    </citation>
    <scope>NUCLEOTIDE SEQUENCE [LARGE SCALE GENOMIC DNA]</scope>
    <source>
        <strain evidence="7 8">KXZD1103</strain>
    </source>
</reference>
<keyword evidence="2 5" id="KW-0812">Transmembrane</keyword>
<feature type="transmembrane region" description="Helical" evidence="5">
    <location>
        <begin position="336"/>
        <end position="356"/>
    </location>
</feature>
<dbReference type="InterPro" id="IPR051533">
    <property type="entry name" value="WaaL-like"/>
</dbReference>
<dbReference type="PANTHER" id="PTHR37422">
    <property type="entry name" value="TEICHURONIC ACID BIOSYNTHESIS PROTEIN TUAE"/>
    <property type="match status" value="1"/>
</dbReference>
<feature type="transmembrane region" description="Helical" evidence="5">
    <location>
        <begin position="62"/>
        <end position="80"/>
    </location>
</feature>
<feature type="transmembrane region" description="Helical" evidence="5">
    <location>
        <begin position="363"/>
        <end position="379"/>
    </location>
</feature>
<name>A0A5J6LHL9_9GAMM</name>
<feature type="domain" description="O-antigen ligase-related" evidence="6">
    <location>
        <begin position="191"/>
        <end position="342"/>
    </location>
</feature>